<dbReference type="Proteomes" id="UP000316726">
    <property type="component" value="Chromosome 14"/>
</dbReference>
<dbReference type="OrthoDB" id="10677216at2759"/>
<evidence type="ECO:0000313" key="2">
    <source>
        <dbReference type="Proteomes" id="UP000316726"/>
    </source>
</evidence>
<proteinExistence type="predicted"/>
<gene>
    <name evidence="1" type="ORF">A3770_14p73150</name>
</gene>
<name>A0A5B8MWI0_9CHLO</name>
<protein>
    <submittedName>
        <fullName evidence="1">Uncharacterized protein</fullName>
    </submittedName>
</protein>
<reference evidence="1 2" key="1">
    <citation type="submission" date="2018-07" db="EMBL/GenBank/DDBJ databases">
        <title>The complete nuclear genome of the prasinophyte Chloropicon primus (CCMP1205).</title>
        <authorList>
            <person name="Pombert J.-F."/>
            <person name="Otis C."/>
            <person name="Turmel M."/>
            <person name="Lemieux C."/>
        </authorList>
    </citation>
    <scope>NUCLEOTIDE SEQUENCE [LARGE SCALE GENOMIC DNA]</scope>
    <source>
        <strain evidence="1 2">CCMP1205</strain>
    </source>
</reference>
<dbReference type="EMBL" id="CP031047">
    <property type="protein sequence ID" value="QDZ24797.1"/>
    <property type="molecule type" value="Genomic_DNA"/>
</dbReference>
<dbReference type="AlphaFoldDB" id="A0A5B8MWI0"/>
<evidence type="ECO:0000313" key="1">
    <source>
        <dbReference type="EMBL" id="QDZ24797.1"/>
    </source>
</evidence>
<accession>A0A5B8MWI0</accession>
<keyword evidence="2" id="KW-1185">Reference proteome</keyword>
<organism evidence="1 2">
    <name type="scientific">Chloropicon primus</name>
    <dbReference type="NCBI Taxonomy" id="1764295"/>
    <lineage>
        <taxon>Eukaryota</taxon>
        <taxon>Viridiplantae</taxon>
        <taxon>Chlorophyta</taxon>
        <taxon>Chloropicophyceae</taxon>
        <taxon>Chloropicales</taxon>
        <taxon>Chloropicaceae</taxon>
        <taxon>Chloropicon</taxon>
    </lineage>
</organism>
<sequence>MREGLLGSRKPRLFLVLCSALVLASFVFISQSLSEVFKNDVKNTLGLDSLQVSSTRSSMVTIRKARERKLEEYTRNRNSQCDDQGKWYSVTLPLMSYTYTWSQFETDPEESQPKEIGLQACEVDAEDGQSGWLVYRFGPMIGVGGYDKHEVLIGDLPPPKKAKYITGKMAAPVYPNGEVAGFPPVHTHHNMLGLSGVVHAFEAHGDAVCTSNLGGNSCYLISYPKGHGIPFVNDTDVRDYLTINANFNDVRRNDETTTPNPMIFYGEVGIEWTSIEDTRPISSLALHMAGAKHSFAANIVTKRQSLRWNTGVWPANGEIIISPEDQMPWFHAHRSYFTAFWAFASSPEDLGLTSDLLKPVDDNNVTKNGPLDMFDKVWTPEDPIQALSDKIGLKGKESMRCWLMHNEDEKVLEFVEGSDSSSKYPSAWQQDWKASYYDRAGEVHCKPWSFKKGERYTVVALNGLDPHFNWTHDQSDFFTMMQHNILFLPYKSHGPELGPTMEIYGNFETNSRNQVRMPWTYVPQDVKNRTDYFIEDGEHLKLSNKLIKKFLSKDLNASFIVDRNYLEKIDLDELIA</sequence>